<dbReference type="AlphaFoldDB" id="A0A699V824"/>
<name>A0A699V824_TANCI</name>
<dbReference type="GO" id="GO:0016812">
    <property type="term" value="F:hydrolase activity, acting on carbon-nitrogen (but not peptide) bonds, in cyclic amides"/>
    <property type="evidence" value="ECO:0007669"/>
    <property type="project" value="InterPro"/>
</dbReference>
<gene>
    <name evidence="2" type="ORF">Tci_902779</name>
</gene>
<proteinExistence type="predicted"/>
<feature type="region of interest" description="Disordered" evidence="1">
    <location>
        <begin position="67"/>
        <end position="90"/>
    </location>
</feature>
<evidence type="ECO:0000313" key="2">
    <source>
        <dbReference type="EMBL" id="GFD30810.1"/>
    </source>
</evidence>
<organism evidence="2">
    <name type="scientific">Tanacetum cinerariifolium</name>
    <name type="common">Dalmatian daisy</name>
    <name type="synonym">Chrysanthemum cinerariifolium</name>
    <dbReference type="NCBI Taxonomy" id="118510"/>
    <lineage>
        <taxon>Eukaryota</taxon>
        <taxon>Viridiplantae</taxon>
        <taxon>Streptophyta</taxon>
        <taxon>Embryophyta</taxon>
        <taxon>Tracheophyta</taxon>
        <taxon>Spermatophyta</taxon>
        <taxon>Magnoliopsida</taxon>
        <taxon>eudicotyledons</taxon>
        <taxon>Gunneridae</taxon>
        <taxon>Pentapetalae</taxon>
        <taxon>asterids</taxon>
        <taxon>campanulids</taxon>
        <taxon>Asterales</taxon>
        <taxon>Asteraceae</taxon>
        <taxon>Asteroideae</taxon>
        <taxon>Anthemideae</taxon>
        <taxon>Anthemidinae</taxon>
        <taxon>Tanacetum</taxon>
    </lineage>
</organism>
<feature type="non-terminal residue" evidence="2">
    <location>
        <position position="1"/>
    </location>
</feature>
<evidence type="ECO:0000256" key="1">
    <source>
        <dbReference type="SAM" id="MobiDB-lite"/>
    </source>
</evidence>
<reference evidence="2" key="1">
    <citation type="journal article" date="2019" name="Sci. Rep.">
        <title>Draft genome of Tanacetum cinerariifolium, the natural source of mosquito coil.</title>
        <authorList>
            <person name="Yamashiro T."/>
            <person name="Shiraishi A."/>
            <person name="Satake H."/>
            <person name="Nakayama K."/>
        </authorList>
    </citation>
    <scope>NUCLEOTIDE SEQUENCE</scope>
</reference>
<feature type="compositionally biased region" description="Basic and acidic residues" evidence="1">
    <location>
        <begin position="77"/>
        <end position="90"/>
    </location>
</feature>
<comment type="caution">
    <text evidence="2">The sequence shown here is derived from an EMBL/GenBank/DDBJ whole genome shotgun (WGS) entry which is preliminary data.</text>
</comment>
<accession>A0A699V824</accession>
<dbReference type="InterPro" id="IPR002195">
    <property type="entry name" value="Dihydroorotase_CS"/>
</dbReference>
<sequence length="90" mass="9922">VEVIGVVAIEVGHLHPLLAIKHEVHAIVNVVVAINLRDVVILRALGHGRPPGRQANVDPHAHLRLGGRRSSKCQARAQRESKKMKVEFHD</sequence>
<protein>
    <submittedName>
        <fullName evidence="2">Uncharacterized protein</fullName>
    </submittedName>
</protein>
<dbReference type="EMBL" id="BKCJ011407757">
    <property type="protein sequence ID" value="GFD30810.1"/>
    <property type="molecule type" value="Genomic_DNA"/>
</dbReference>
<dbReference type="PROSITE" id="PS00482">
    <property type="entry name" value="DIHYDROOROTASE_1"/>
    <property type="match status" value="1"/>
</dbReference>